<reference evidence="3 4" key="1">
    <citation type="journal article" date="2022" name="bioRxiv">
        <title>Genomics of Preaxostyla Flagellates Illuminates Evolutionary Transitions and the Path Towards Mitochondrial Loss.</title>
        <authorList>
            <person name="Novak L.V.F."/>
            <person name="Treitli S.C."/>
            <person name="Pyrih J."/>
            <person name="Halakuc P."/>
            <person name="Pipaliya S.V."/>
            <person name="Vacek V."/>
            <person name="Brzon O."/>
            <person name="Soukal P."/>
            <person name="Eme L."/>
            <person name="Dacks J.B."/>
            <person name="Karnkowska A."/>
            <person name="Elias M."/>
            <person name="Hampl V."/>
        </authorList>
    </citation>
    <scope>NUCLEOTIDE SEQUENCE [LARGE SCALE GENOMIC DNA]</scope>
    <source>
        <strain evidence="3">NAU3</strain>
        <tissue evidence="3">Gut</tissue>
    </source>
</reference>
<feature type="chain" id="PRO_5046380191" evidence="2">
    <location>
        <begin position="19"/>
        <end position="1105"/>
    </location>
</feature>
<keyword evidence="1" id="KW-0472">Membrane</keyword>
<keyword evidence="1" id="KW-0812">Transmembrane</keyword>
<gene>
    <name evidence="3" type="ORF">BLNAU_9420</name>
</gene>
<proteinExistence type="predicted"/>
<keyword evidence="4" id="KW-1185">Reference proteome</keyword>
<keyword evidence="1" id="KW-1133">Transmembrane helix</keyword>
<dbReference type="SUPFAM" id="SSF51126">
    <property type="entry name" value="Pectin lyase-like"/>
    <property type="match status" value="1"/>
</dbReference>
<evidence type="ECO:0000256" key="1">
    <source>
        <dbReference type="SAM" id="Phobius"/>
    </source>
</evidence>
<keyword evidence="2" id="KW-0732">Signal</keyword>
<feature type="signal peptide" evidence="2">
    <location>
        <begin position="1"/>
        <end position="18"/>
    </location>
</feature>
<dbReference type="Gene3D" id="2.160.20.10">
    <property type="entry name" value="Single-stranded right-handed beta-helix, Pectin lyase-like"/>
    <property type="match status" value="1"/>
</dbReference>
<name>A0ABQ9XVP8_9EUKA</name>
<dbReference type="InterPro" id="IPR011050">
    <property type="entry name" value="Pectin_lyase_fold/virulence"/>
</dbReference>
<comment type="caution">
    <text evidence="3">The sequence shown here is derived from an EMBL/GenBank/DDBJ whole genome shotgun (WGS) entry which is preliminary data.</text>
</comment>
<organism evidence="3 4">
    <name type="scientific">Blattamonas nauphoetae</name>
    <dbReference type="NCBI Taxonomy" id="2049346"/>
    <lineage>
        <taxon>Eukaryota</taxon>
        <taxon>Metamonada</taxon>
        <taxon>Preaxostyla</taxon>
        <taxon>Oxymonadida</taxon>
        <taxon>Blattamonas</taxon>
    </lineage>
</organism>
<dbReference type="InterPro" id="IPR012334">
    <property type="entry name" value="Pectin_lyas_fold"/>
</dbReference>
<dbReference type="Proteomes" id="UP001281761">
    <property type="component" value="Unassembled WGS sequence"/>
</dbReference>
<accession>A0ABQ9XVP8</accession>
<protein>
    <submittedName>
        <fullName evidence="3">Uncharacterized protein</fullName>
    </submittedName>
</protein>
<dbReference type="EMBL" id="JARBJD010000065">
    <property type="protein sequence ID" value="KAK2955563.1"/>
    <property type="molecule type" value="Genomic_DNA"/>
</dbReference>
<sequence>MLFHAFIWLSLISVRTHCDVVQRRISTDGTDDKTCLTGDTACRTIHYAMDTDYVDDLSITVGPGTFDFVHQETISDLSSFSLKGTEKMTSIIKAGKIAFDNLLIFTNIQQLSLANLKFDASNTQIAHISNTNTITITDVVVDGLDTGNIYPENFFSIKDAQAVTVVYTKSDQSMLDSAISSYMFDLNTVQQASFRGNVGNTQQWGCHFLRCVECVEIKVENLNFVRSSGNMISFVDGGNLNILNSQFSFDGYYTEQPNRGNVESSSTIHFARSSNLKVEASTFKSQSFGILEIESAASVTVKTCVFVGNSVEPSVVPSAFADARKSLKEVFGGFGSILTARDVSGSITVSDSKFSNSGYNNAELQLAKYPEISGEMKGEQAYLYSADVFSLIFVQNAPKLQLSSCTFDSHLLIPQTDEKSIRSTANGIPSLINLRHTSKRRAGSLIFAEGVTDVYASYVKASKIIGSVIAAVSCQNVHLLEPNITDVRAESPEFRHSALFSDAHVYRPDKTTFQVKEGVFNNIGMTDTKSGSMSRTIATYDGYSTLTGVPGEISSGGSVIHTESMSDITLMDTGYTSTSSNGHGGAIYINGASVVDLQLQKGYRTVSPGFGGFIYVSSANSHIFQVNSAASRSSVGGSIYIDSLVDGCGHSLNSLVFSNSRAGKGGAISVATTRRYGLQRVTGTIQKSEFTGCHSMYGGAVYCRADAALGSSRISECEFTDNRGYGSGAAAFVELDWVAPDTAGHKLFISQNTFSSNRAGVASVVVISCLNSQRTPTSGWYGVNDPFNGTISNNTFQENSLLSVSETGTATGALLIKVPFWQPEKVSVFQVTDSKFLNNMMPAIGALFGSNVKVSGTEFRNNSLQYESRLVSTHLVCSHALLALESVTFDKNTESDSICDTFCAQSSTTLKCPRFTLKSARTIAKIKTYPVLPQIRVISALARPSFPFFFISTDEKTTPPTPFPYTANAADADTQASMLIPATAHIDKSQVTFMTEGPVKLVGFPDKQPDQLFLFVSPDGSSWSEPIVLKGPSASTAVAVAISVPITLTVLAVIVVIVIICLCRSKKSTRARYVDLDGEKDPLINGDDDTNISSYKTTTEVEDRV</sequence>
<evidence type="ECO:0000313" key="3">
    <source>
        <dbReference type="EMBL" id="KAK2955563.1"/>
    </source>
</evidence>
<evidence type="ECO:0000256" key="2">
    <source>
        <dbReference type="SAM" id="SignalP"/>
    </source>
</evidence>
<feature type="transmembrane region" description="Helical" evidence="1">
    <location>
        <begin position="1037"/>
        <end position="1063"/>
    </location>
</feature>
<evidence type="ECO:0000313" key="4">
    <source>
        <dbReference type="Proteomes" id="UP001281761"/>
    </source>
</evidence>